<evidence type="ECO:0000313" key="7">
    <source>
        <dbReference type="EMBL" id="KAG6493746.1"/>
    </source>
</evidence>
<dbReference type="GO" id="GO:0045727">
    <property type="term" value="P:positive regulation of translation"/>
    <property type="evidence" value="ECO:0007669"/>
    <property type="project" value="TreeGrafter"/>
</dbReference>
<dbReference type="Gene3D" id="3.30.70.330">
    <property type="match status" value="1"/>
</dbReference>
<comment type="similarity">
    <text evidence="2">Belongs to the RENT3 family.</text>
</comment>
<keyword evidence="4" id="KW-0539">Nucleus</keyword>
<dbReference type="SUPFAM" id="SSF54928">
    <property type="entry name" value="RNA-binding domain, RBD"/>
    <property type="match status" value="1"/>
</dbReference>
<accession>A0A8J5FZT6</accession>
<sequence length="642" mass="71837">MKDPTDRTKVAVRRLPPSMSQTTLVEQIDSRFAGRYDWFCFRPGKNSQKDHIHSRAYVNFRKPEDVVEFAEYFDGHIFVNEKGAQYKALVEYAPSQQIPKLWLKKDGREGTISKDPEYIEFLELVSKPVEHLPSAEIQLERKEAERAGTTKDTPIVTPLMDFVRRKRAAKNGSQVNFRILVMKLSGSGKGSKRTSGVSASTSNSSAKRGSERRRIATSTYRNLVLDVINITLYVLRDSMKKGGLKDKPTYILMPRKKDHVSAMDKSVSANSTIEKEAVEDEFGIESGKSRIVLLKGKERESSDFGQASRVWAQHQIVTSSVKGSPILTSRKNQASGRIIKSILTKEGCTDVPHINTTHNEQQMQVVNGEDKHSSRPPCASLNSKDHMPRISPFVSASDDDKKYVADKAAVNNKHGSVLTSEKHERRTRNRDRPDCGVWAPLRRPDRSQSNDGMLTEASQESANSLESLSLSQQPFGKVREDEMAIQTRNGRGNNLPAVYESSLGYGERKPDLSYASRSEDIKVHRGGRVDYSGAENGSHRHVRHRGSLRSLKDVDNSLNASEGKNSKRGPTVYNSHEDICDAAVYPIVANVLFGAHYLQQNFSSILCMTVREACMTIMFLVGSGEVPPLTFVDDIDGLYYIH</sequence>
<dbReference type="Pfam" id="PF03467">
    <property type="entry name" value="Smg4_UPF3"/>
    <property type="match status" value="1"/>
</dbReference>
<proteinExistence type="inferred from homology"/>
<feature type="region of interest" description="Disordered" evidence="5">
    <location>
        <begin position="369"/>
        <end position="390"/>
    </location>
</feature>
<dbReference type="FunFam" id="3.30.70.330:FF:000255">
    <property type="entry name" value="Regulator of nonsense transcripts UPF3"/>
    <property type="match status" value="1"/>
</dbReference>
<dbReference type="InterPro" id="IPR005120">
    <property type="entry name" value="UPF3_dom"/>
</dbReference>
<dbReference type="CDD" id="cd12455">
    <property type="entry name" value="RRM_like_Smg4_UPF3"/>
    <property type="match status" value="1"/>
</dbReference>
<dbReference type="InterPro" id="IPR035979">
    <property type="entry name" value="RBD_domain_sf"/>
</dbReference>
<dbReference type="GO" id="GO:0003729">
    <property type="term" value="F:mRNA binding"/>
    <property type="evidence" value="ECO:0007669"/>
    <property type="project" value="TreeGrafter"/>
</dbReference>
<dbReference type="EMBL" id="JACMSC010000013">
    <property type="protein sequence ID" value="KAG6493746.1"/>
    <property type="molecule type" value="Genomic_DNA"/>
</dbReference>
<evidence type="ECO:0000256" key="4">
    <source>
        <dbReference type="ARBA" id="ARBA00023242"/>
    </source>
</evidence>
<comment type="subcellular location">
    <subcellularLocation>
        <location evidence="1">Nucleus</location>
    </subcellularLocation>
</comment>
<comment type="caution">
    <text evidence="7">The sequence shown here is derived from an EMBL/GenBank/DDBJ whole genome shotgun (WGS) entry which is preliminary data.</text>
</comment>
<feature type="compositionally biased region" description="Low complexity" evidence="5">
    <location>
        <begin position="193"/>
        <end position="207"/>
    </location>
</feature>
<dbReference type="AlphaFoldDB" id="A0A8J5FZT6"/>
<feature type="compositionally biased region" description="Low complexity" evidence="5">
    <location>
        <begin position="456"/>
        <end position="470"/>
    </location>
</feature>
<evidence type="ECO:0000256" key="2">
    <source>
        <dbReference type="ARBA" id="ARBA00005991"/>
    </source>
</evidence>
<name>A0A8J5FZT6_ZINOF</name>
<dbReference type="GO" id="GO:0005737">
    <property type="term" value="C:cytoplasm"/>
    <property type="evidence" value="ECO:0007669"/>
    <property type="project" value="TreeGrafter"/>
</dbReference>
<gene>
    <name evidence="7" type="ORF">ZIOFF_048748</name>
</gene>
<protein>
    <recommendedName>
        <fullName evidence="6">UPF3 domain-containing protein</fullName>
    </recommendedName>
</protein>
<dbReference type="GO" id="GO:0000184">
    <property type="term" value="P:nuclear-transcribed mRNA catabolic process, nonsense-mediated decay"/>
    <property type="evidence" value="ECO:0007669"/>
    <property type="project" value="UniProtKB-KW"/>
</dbReference>
<feature type="domain" description="UPF3" evidence="6">
    <location>
        <begin position="6"/>
        <end position="167"/>
    </location>
</feature>
<evidence type="ECO:0000259" key="6">
    <source>
        <dbReference type="Pfam" id="PF03467"/>
    </source>
</evidence>
<keyword evidence="8" id="KW-1185">Reference proteome</keyword>
<keyword evidence="3" id="KW-0866">Nonsense-mediated mRNA decay</keyword>
<evidence type="ECO:0000256" key="1">
    <source>
        <dbReference type="ARBA" id="ARBA00004123"/>
    </source>
</evidence>
<organism evidence="7 8">
    <name type="scientific">Zingiber officinale</name>
    <name type="common">Ginger</name>
    <name type="synonym">Amomum zingiber</name>
    <dbReference type="NCBI Taxonomy" id="94328"/>
    <lineage>
        <taxon>Eukaryota</taxon>
        <taxon>Viridiplantae</taxon>
        <taxon>Streptophyta</taxon>
        <taxon>Embryophyta</taxon>
        <taxon>Tracheophyta</taxon>
        <taxon>Spermatophyta</taxon>
        <taxon>Magnoliopsida</taxon>
        <taxon>Liliopsida</taxon>
        <taxon>Zingiberales</taxon>
        <taxon>Zingiberaceae</taxon>
        <taxon>Zingiber</taxon>
    </lineage>
</organism>
<evidence type="ECO:0000256" key="3">
    <source>
        <dbReference type="ARBA" id="ARBA00023161"/>
    </source>
</evidence>
<dbReference type="GO" id="GO:0005730">
    <property type="term" value="C:nucleolus"/>
    <property type="evidence" value="ECO:0007669"/>
    <property type="project" value="TreeGrafter"/>
</dbReference>
<feature type="compositionally biased region" description="Basic and acidic residues" evidence="5">
    <location>
        <begin position="420"/>
        <end position="434"/>
    </location>
</feature>
<dbReference type="PANTHER" id="PTHR13112">
    <property type="entry name" value="UPF3 REGULATOR OF NONSENSE TRANSCRIPTS-LIKE PROTEIN"/>
    <property type="match status" value="1"/>
</dbReference>
<feature type="region of interest" description="Disordered" evidence="5">
    <location>
        <begin position="186"/>
        <end position="213"/>
    </location>
</feature>
<reference evidence="7 8" key="1">
    <citation type="submission" date="2020-08" db="EMBL/GenBank/DDBJ databases">
        <title>Plant Genome Project.</title>
        <authorList>
            <person name="Zhang R.-G."/>
        </authorList>
    </citation>
    <scope>NUCLEOTIDE SEQUENCE [LARGE SCALE GENOMIC DNA]</scope>
    <source>
        <tissue evidence="7">Rhizome</tissue>
    </source>
</reference>
<feature type="region of interest" description="Disordered" evidence="5">
    <location>
        <begin position="528"/>
        <end position="571"/>
    </location>
</feature>
<dbReference type="InterPro" id="IPR012677">
    <property type="entry name" value="Nucleotide-bd_a/b_plait_sf"/>
</dbReference>
<evidence type="ECO:0000313" key="8">
    <source>
        <dbReference type="Proteomes" id="UP000734854"/>
    </source>
</evidence>
<dbReference type="InterPro" id="IPR039722">
    <property type="entry name" value="Upf3"/>
</dbReference>
<evidence type="ECO:0000256" key="5">
    <source>
        <dbReference type="SAM" id="MobiDB-lite"/>
    </source>
</evidence>
<dbReference type="PANTHER" id="PTHR13112:SF0">
    <property type="entry name" value="FI21285P1"/>
    <property type="match status" value="1"/>
</dbReference>
<feature type="region of interest" description="Disordered" evidence="5">
    <location>
        <begin position="414"/>
        <end position="470"/>
    </location>
</feature>
<dbReference type="Proteomes" id="UP000734854">
    <property type="component" value="Unassembled WGS sequence"/>
</dbReference>